<evidence type="ECO:0000313" key="3">
    <source>
        <dbReference type="EMBL" id="NXT76317.1"/>
    </source>
</evidence>
<dbReference type="AlphaFoldDB" id="A0A7L3F7U0"/>
<feature type="non-terminal residue" evidence="3">
    <location>
        <position position="180"/>
    </location>
</feature>
<proteinExistence type="predicted"/>
<organism evidence="3 4">
    <name type="scientific">Zapornia atra</name>
    <name type="common">Henderson crake</name>
    <dbReference type="NCBI Taxonomy" id="2585822"/>
    <lineage>
        <taxon>Eukaryota</taxon>
        <taxon>Metazoa</taxon>
        <taxon>Chordata</taxon>
        <taxon>Craniata</taxon>
        <taxon>Vertebrata</taxon>
        <taxon>Euteleostomi</taxon>
        <taxon>Archelosauria</taxon>
        <taxon>Archosauria</taxon>
        <taxon>Dinosauria</taxon>
        <taxon>Saurischia</taxon>
        <taxon>Theropoda</taxon>
        <taxon>Coelurosauria</taxon>
        <taxon>Aves</taxon>
        <taxon>Neognathae</taxon>
        <taxon>Neoaves</taxon>
        <taxon>Gruiformes</taxon>
        <taxon>Rallidae</taxon>
        <taxon>Zapornia</taxon>
    </lineage>
</organism>
<dbReference type="Pfam" id="PF16043">
    <property type="entry name" value="DUF4795"/>
    <property type="match status" value="1"/>
</dbReference>
<protein>
    <submittedName>
        <fullName evidence="3">QRIC2 protein</fullName>
    </submittedName>
</protein>
<evidence type="ECO:0000313" key="4">
    <source>
        <dbReference type="Proteomes" id="UP000557426"/>
    </source>
</evidence>
<keyword evidence="4" id="KW-1185">Reference proteome</keyword>
<accession>A0A7L3F7U0</accession>
<evidence type="ECO:0000259" key="2">
    <source>
        <dbReference type="Pfam" id="PF16043"/>
    </source>
</evidence>
<comment type="caution">
    <text evidence="3">The sequence shown here is derived from an EMBL/GenBank/DDBJ whole genome shotgun (WGS) entry which is preliminary data.</text>
</comment>
<dbReference type="PANTHER" id="PTHR46766:SF1">
    <property type="entry name" value="GLUTAMINE-RICH PROTEIN 2"/>
    <property type="match status" value="1"/>
</dbReference>
<gene>
    <name evidence="3" type="primary">Qrich2</name>
    <name evidence="3" type="ORF">ZAPATR_R13545</name>
</gene>
<dbReference type="Proteomes" id="UP000557426">
    <property type="component" value="Unassembled WGS sequence"/>
</dbReference>
<dbReference type="Gene3D" id="1.10.287.1490">
    <property type="match status" value="1"/>
</dbReference>
<reference evidence="3 4" key="1">
    <citation type="submission" date="2019-09" db="EMBL/GenBank/DDBJ databases">
        <title>Bird 10,000 Genomes (B10K) Project - Family phase.</title>
        <authorList>
            <person name="Zhang G."/>
        </authorList>
    </citation>
    <scope>NUCLEOTIDE SEQUENCE [LARGE SCALE GENOMIC DNA]</scope>
    <source>
        <strain evidence="3">B10K-DU-011-47</strain>
        <tissue evidence="3">Mixed tissue sample</tissue>
    </source>
</reference>
<evidence type="ECO:0000256" key="1">
    <source>
        <dbReference type="SAM" id="Coils"/>
    </source>
</evidence>
<dbReference type="EMBL" id="VZTU01008603">
    <property type="protein sequence ID" value="NXT76317.1"/>
    <property type="molecule type" value="Genomic_DNA"/>
</dbReference>
<feature type="coiled-coil region" evidence="1">
    <location>
        <begin position="31"/>
        <end position="58"/>
    </location>
</feature>
<dbReference type="InterPro" id="IPR032013">
    <property type="entry name" value="DUF4795"/>
</dbReference>
<name>A0A7L3F7U0_9GRUI</name>
<keyword evidence="1" id="KW-0175">Coiled coil</keyword>
<feature type="domain" description="DUF4795" evidence="2">
    <location>
        <begin position="1"/>
        <end position="178"/>
    </location>
</feature>
<dbReference type="PANTHER" id="PTHR46766">
    <property type="entry name" value="GLUTAMINE-RICH PROTEIN 2"/>
    <property type="match status" value="1"/>
</dbReference>
<sequence length="180" mass="20436">ELLKHLQATLTQVQGDYKELSSVTGNLLGDLRQRDRDIEALFQSLARLEKDKADKEELSLAIDAKADKSALAGKVSHPQFDACVERLMKRMQETISQVTGLEQDWLQVQRQLSQELDAKVDRLELGPFRQQLEERWKNIQEQLQKLLTPAAEDAAGIKKQLLQDFECLSCDRPLSILVPG</sequence>
<feature type="non-terminal residue" evidence="3">
    <location>
        <position position="1"/>
    </location>
</feature>